<dbReference type="Proteomes" id="UP001141434">
    <property type="component" value="Unassembled WGS sequence"/>
</dbReference>
<comment type="similarity">
    <text evidence="1">Belongs to the glycosyltransferase 32 family.</text>
</comment>
<dbReference type="Pfam" id="PF04488">
    <property type="entry name" value="Gly_transf_sug"/>
    <property type="match status" value="1"/>
</dbReference>
<evidence type="ECO:0000256" key="1">
    <source>
        <dbReference type="ARBA" id="ARBA00009003"/>
    </source>
</evidence>
<name>A0A9W9G979_9EURO</name>
<proteinExistence type="inferred from homology"/>
<protein>
    <recommendedName>
        <fullName evidence="4">Alpha-1,6-mannosyltransferase</fullName>
    </recommendedName>
</protein>
<dbReference type="InterPro" id="IPR029044">
    <property type="entry name" value="Nucleotide-diphossugar_trans"/>
</dbReference>
<dbReference type="PANTHER" id="PTHR31834:SF9">
    <property type="entry name" value="INITIATION-SPECIFIC ALPHA-1,6-MANNOSYLTRANSFERASE"/>
    <property type="match status" value="1"/>
</dbReference>
<dbReference type="GO" id="GO:0000009">
    <property type="term" value="F:alpha-1,6-mannosyltransferase activity"/>
    <property type="evidence" value="ECO:0007669"/>
    <property type="project" value="InterPro"/>
</dbReference>
<dbReference type="Gene3D" id="3.90.550.20">
    <property type="match status" value="1"/>
</dbReference>
<dbReference type="AlphaFoldDB" id="A0A9W9G979"/>
<sequence length="407" mass="46539">MPRRYRPFLGSRSRDRFVALVVLVILFLLLRSSPSLTDGIDSQTHVEDRPRYLYHSPFRTNPDLEYERQLSDALIAIEREVSASHGNEDTADTLWQIMLKDRDARTQDSLQFEEKNSEWRYSLVTSDFADEFVKKTLASVPELARLYYAYPHFVLRGDLLRYLILWYFGGYYADIDVYPARSIKSCPSLRNSVFKETGVDPEISLVVGIEIDEPFASPQKMRDWHWVRRYGFLQYTMYAPRRFSPLLREVIIRVLSHTKRHLDQSSFIWGAKYNELTTLEITGPGVFTDAILDALSDTLPASHPLISGSVKADAGLGDLVPPSSGASEQRVTWAPFHGIKEPLCVDASDAKKGKRMGGLCALPVNAWGNGQRHSGSEPFNSIHACINHRFKGTWKPWKQGWKKRYFG</sequence>
<evidence type="ECO:0008006" key="4">
    <source>
        <dbReference type="Google" id="ProtNLM"/>
    </source>
</evidence>
<dbReference type="SUPFAM" id="SSF53448">
    <property type="entry name" value="Nucleotide-diphospho-sugar transferases"/>
    <property type="match status" value="1"/>
</dbReference>
<comment type="caution">
    <text evidence="2">The sequence shown here is derived from an EMBL/GenBank/DDBJ whole genome shotgun (WGS) entry which is preliminary data.</text>
</comment>
<dbReference type="GO" id="GO:0000136">
    <property type="term" value="C:mannan polymerase complex"/>
    <property type="evidence" value="ECO:0007669"/>
    <property type="project" value="TreeGrafter"/>
</dbReference>
<dbReference type="GeneID" id="81389823"/>
<dbReference type="PANTHER" id="PTHR31834">
    <property type="entry name" value="INITIATION-SPECIFIC ALPHA-1,6-MANNOSYLTRANSFERASE"/>
    <property type="match status" value="1"/>
</dbReference>
<reference evidence="2" key="1">
    <citation type="submission" date="2022-11" db="EMBL/GenBank/DDBJ databases">
        <authorList>
            <person name="Petersen C."/>
        </authorList>
    </citation>
    <scope>NUCLEOTIDE SEQUENCE</scope>
    <source>
        <strain evidence="2">IBT 34128</strain>
    </source>
</reference>
<accession>A0A9W9G979</accession>
<gene>
    <name evidence="2" type="ORF">NUU61_000071</name>
</gene>
<dbReference type="InterPro" id="IPR007577">
    <property type="entry name" value="GlycoTrfase_DXD_sugar-bd_CS"/>
</dbReference>
<dbReference type="OrthoDB" id="409543at2759"/>
<dbReference type="InterPro" id="IPR039367">
    <property type="entry name" value="Och1-like"/>
</dbReference>
<dbReference type="GO" id="GO:0006487">
    <property type="term" value="P:protein N-linked glycosylation"/>
    <property type="evidence" value="ECO:0007669"/>
    <property type="project" value="TreeGrafter"/>
</dbReference>
<dbReference type="EMBL" id="JAPMSZ010000001">
    <property type="protein sequence ID" value="KAJ5114312.1"/>
    <property type="molecule type" value="Genomic_DNA"/>
</dbReference>
<evidence type="ECO:0000313" key="3">
    <source>
        <dbReference type="Proteomes" id="UP001141434"/>
    </source>
</evidence>
<evidence type="ECO:0000313" key="2">
    <source>
        <dbReference type="EMBL" id="KAJ5114312.1"/>
    </source>
</evidence>
<organism evidence="2 3">
    <name type="scientific">Penicillium alfredii</name>
    <dbReference type="NCBI Taxonomy" id="1506179"/>
    <lineage>
        <taxon>Eukaryota</taxon>
        <taxon>Fungi</taxon>
        <taxon>Dikarya</taxon>
        <taxon>Ascomycota</taxon>
        <taxon>Pezizomycotina</taxon>
        <taxon>Eurotiomycetes</taxon>
        <taxon>Eurotiomycetidae</taxon>
        <taxon>Eurotiales</taxon>
        <taxon>Aspergillaceae</taxon>
        <taxon>Penicillium</taxon>
    </lineage>
</organism>
<keyword evidence="3" id="KW-1185">Reference proteome</keyword>
<dbReference type="RefSeq" id="XP_056515505.1">
    <property type="nucleotide sequence ID" value="XM_056650655.1"/>
</dbReference>
<reference evidence="2" key="2">
    <citation type="journal article" date="2023" name="IMA Fungus">
        <title>Comparative genomic study of the Penicillium genus elucidates a diverse pangenome and 15 lateral gene transfer events.</title>
        <authorList>
            <person name="Petersen C."/>
            <person name="Sorensen T."/>
            <person name="Nielsen M.R."/>
            <person name="Sondergaard T.E."/>
            <person name="Sorensen J.L."/>
            <person name="Fitzpatrick D.A."/>
            <person name="Frisvad J.C."/>
            <person name="Nielsen K.L."/>
        </authorList>
    </citation>
    <scope>NUCLEOTIDE SEQUENCE</scope>
    <source>
        <strain evidence="2">IBT 34128</strain>
    </source>
</reference>